<name>A0A397T7D4_9GLOM</name>
<evidence type="ECO:0000256" key="8">
    <source>
        <dbReference type="ARBA" id="ARBA00022946"/>
    </source>
</evidence>
<evidence type="ECO:0000256" key="3">
    <source>
        <dbReference type="ARBA" id="ARBA00020799"/>
    </source>
</evidence>
<accession>A0A397T7D4</accession>
<evidence type="ECO:0000256" key="13">
    <source>
        <dbReference type="RuleBase" id="RU365079"/>
    </source>
</evidence>
<evidence type="ECO:0000256" key="1">
    <source>
        <dbReference type="ARBA" id="ARBA00004434"/>
    </source>
</evidence>
<dbReference type="EMBL" id="QKYT01000108">
    <property type="protein sequence ID" value="RIA93219.1"/>
    <property type="molecule type" value="Genomic_DNA"/>
</dbReference>
<keyword evidence="5" id="KW-0812">Transmembrane</keyword>
<evidence type="ECO:0000256" key="9">
    <source>
        <dbReference type="ARBA" id="ARBA00022989"/>
    </source>
</evidence>
<dbReference type="SUPFAM" id="SSF56784">
    <property type="entry name" value="HAD-like"/>
    <property type="match status" value="1"/>
</dbReference>
<organism evidence="16 17">
    <name type="scientific">Glomus cerebriforme</name>
    <dbReference type="NCBI Taxonomy" id="658196"/>
    <lineage>
        <taxon>Eukaryota</taxon>
        <taxon>Fungi</taxon>
        <taxon>Fungi incertae sedis</taxon>
        <taxon>Mucoromycota</taxon>
        <taxon>Glomeromycotina</taxon>
        <taxon>Glomeromycetes</taxon>
        <taxon>Glomerales</taxon>
        <taxon>Glomeraceae</taxon>
        <taxon>Glomus</taxon>
    </lineage>
</organism>
<reference evidence="16 17" key="1">
    <citation type="submission" date="2018-06" db="EMBL/GenBank/DDBJ databases">
        <title>Comparative genomics reveals the genomic features of Rhizophagus irregularis, R. cerebriforme, R. diaphanum and Gigaspora rosea, and their symbiotic lifestyle signature.</title>
        <authorList>
            <person name="Morin E."/>
            <person name="San Clemente H."/>
            <person name="Chen E.C.H."/>
            <person name="De La Providencia I."/>
            <person name="Hainaut M."/>
            <person name="Kuo A."/>
            <person name="Kohler A."/>
            <person name="Murat C."/>
            <person name="Tang N."/>
            <person name="Roy S."/>
            <person name="Loubradou J."/>
            <person name="Henrissat B."/>
            <person name="Grigoriev I.V."/>
            <person name="Corradi N."/>
            <person name="Roux C."/>
            <person name="Martin F.M."/>
        </authorList>
    </citation>
    <scope>NUCLEOTIDE SEQUENCE [LARGE SCALE GENOMIC DNA]</scope>
    <source>
        <strain evidence="16 17">DAOM 227022</strain>
    </source>
</reference>
<comment type="subcellular location">
    <subcellularLocation>
        <location evidence="1 13">Mitochondrion inner membrane</location>
        <topology evidence="1 13">Single-pass membrane protein</topology>
    </subcellularLocation>
</comment>
<evidence type="ECO:0000256" key="2">
    <source>
        <dbReference type="ARBA" id="ARBA00006344"/>
    </source>
</evidence>
<evidence type="ECO:0000256" key="6">
    <source>
        <dbReference type="ARBA" id="ARBA00022792"/>
    </source>
</evidence>
<keyword evidence="10 13" id="KW-0811">Translocation</keyword>
<dbReference type="Gene3D" id="3.40.50.1000">
    <property type="entry name" value="HAD superfamily/HAD-like"/>
    <property type="match status" value="1"/>
</dbReference>
<feature type="compositionally biased region" description="Polar residues" evidence="14">
    <location>
        <begin position="462"/>
        <end position="479"/>
    </location>
</feature>
<dbReference type="PANTHER" id="PTHR12210">
    <property type="entry name" value="DULLARD PROTEIN PHOSPHATASE"/>
    <property type="match status" value="1"/>
</dbReference>
<dbReference type="GO" id="GO:0015031">
    <property type="term" value="P:protein transport"/>
    <property type="evidence" value="ECO:0007669"/>
    <property type="project" value="UniProtKB-KW"/>
</dbReference>
<dbReference type="OrthoDB" id="287041at2759"/>
<comment type="similarity">
    <text evidence="2 13">Belongs to the TIM50 family.</text>
</comment>
<dbReference type="FunFam" id="3.40.50.1000:FF:000019">
    <property type="entry name" value="Mitochondrial import inner membrane translocase subunit TIM50"/>
    <property type="match status" value="1"/>
</dbReference>
<comment type="caution">
    <text evidence="16">The sequence shown here is derived from an EMBL/GenBank/DDBJ whole genome shotgun (WGS) entry which is preliminary data.</text>
</comment>
<feature type="compositionally biased region" description="Polar residues" evidence="14">
    <location>
        <begin position="72"/>
        <end position="81"/>
    </location>
</feature>
<dbReference type="InterPro" id="IPR050365">
    <property type="entry name" value="TIM50"/>
</dbReference>
<dbReference type="InterPro" id="IPR004274">
    <property type="entry name" value="FCP1_dom"/>
</dbReference>
<dbReference type="GO" id="GO:0005744">
    <property type="term" value="C:TIM23 mitochondrial import inner membrane translocase complex"/>
    <property type="evidence" value="ECO:0007669"/>
    <property type="project" value="UniProtKB-UniRule"/>
</dbReference>
<keyword evidence="17" id="KW-1185">Reference proteome</keyword>
<sequence>MASSLLLLTRSRNNLLLSLTRRDRYFPFQSKRNWNSLTKAIPQFRLASSRTLNSNSSKDTILMNMSVIRRQTTSATNSPNPAENLPKKVRSKPKTSNVDPETKKAIRRLTFISVVSGICFIIYSGRPFKTDRENQYKDLDAFTAWYKRLEGRTKDLFHFFTEPPSDKLLPDQDSLPPPPSPYTLVINLDQTLIYSTWDRENGWRTAKRPGVDYFLFFVANFFEVVIFTSQPSYVAEPILVKLDPVGVAPYRLFRESTRYVEGKIVKDISKLNRDLSKVIIMDSNPNSYSLQPENAISVPPWKGDPNDTFLIDILPFLEYFVLFSVNDVRQVLPQYKEKNIPAAYAAWEEQWKEQQQLEWEKKLKQPKKGLASLVSAFSSGQIQEQVPPYKHSLMQRQMINDEINNLYRDYKRRAPEIQQMYESSMENLQKQMQESMKEKRTTIWELITQGPPQVTMPDSPPDQDSLQLNPLQQPYSRSP</sequence>
<comment type="subunit">
    <text evidence="13">Component of the TIM23 complex.</text>
</comment>
<keyword evidence="12" id="KW-0472">Membrane</keyword>
<keyword evidence="9" id="KW-1133">Transmembrane helix</keyword>
<feature type="region of interest" description="Disordered" evidence="14">
    <location>
        <begin position="72"/>
        <end position="100"/>
    </location>
</feature>
<evidence type="ECO:0000256" key="14">
    <source>
        <dbReference type="SAM" id="MobiDB-lite"/>
    </source>
</evidence>
<gene>
    <name evidence="16" type="ORF">C1645_762828</name>
</gene>
<evidence type="ECO:0000256" key="5">
    <source>
        <dbReference type="ARBA" id="ARBA00022692"/>
    </source>
</evidence>
<feature type="domain" description="FCP1 homology" evidence="15">
    <location>
        <begin position="177"/>
        <end position="320"/>
    </location>
</feature>
<dbReference type="CDD" id="cd07521">
    <property type="entry name" value="HAD_FCP1-like"/>
    <property type="match status" value="1"/>
</dbReference>
<keyword evidence="8 13" id="KW-0809">Transit peptide</keyword>
<dbReference type="InterPro" id="IPR036412">
    <property type="entry name" value="HAD-like_sf"/>
</dbReference>
<keyword evidence="7 13" id="KW-0653">Protein transport</keyword>
<dbReference type="Proteomes" id="UP000265703">
    <property type="component" value="Unassembled WGS sequence"/>
</dbReference>
<dbReference type="SMART" id="SM00577">
    <property type="entry name" value="CPDc"/>
    <property type="match status" value="1"/>
</dbReference>
<evidence type="ECO:0000313" key="16">
    <source>
        <dbReference type="EMBL" id="RIA93219.1"/>
    </source>
</evidence>
<comment type="function">
    <text evidence="13">Essential component of the TIM23 complex, a complex that mediates the translocation of transit peptide-containing proteins across the mitochondrial inner membrane.</text>
</comment>
<evidence type="ECO:0000313" key="17">
    <source>
        <dbReference type="Proteomes" id="UP000265703"/>
    </source>
</evidence>
<evidence type="ECO:0000259" key="15">
    <source>
        <dbReference type="PROSITE" id="PS50969"/>
    </source>
</evidence>
<dbReference type="PROSITE" id="PS50969">
    <property type="entry name" value="FCP1"/>
    <property type="match status" value="1"/>
</dbReference>
<feature type="region of interest" description="Disordered" evidence="14">
    <location>
        <begin position="448"/>
        <end position="479"/>
    </location>
</feature>
<evidence type="ECO:0000256" key="7">
    <source>
        <dbReference type="ARBA" id="ARBA00022927"/>
    </source>
</evidence>
<dbReference type="AlphaFoldDB" id="A0A397T7D4"/>
<protein>
    <recommendedName>
        <fullName evidence="3 13">Mitochondrial import inner membrane translocase subunit TIM50</fullName>
    </recommendedName>
</protein>
<keyword evidence="4 13" id="KW-0813">Transport</keyword>
<evidence type="ECO:0000256" key="12">
    <source>
        <dbReference type="ARBA" id="ARBA00023136"/>
    </source>
</evidence>
<keyword evidence="6" id="KW-0999">Mitochondrion inner membrane</keyword>
<dbReference type="InterPro" id="IPR023214">
    <property type="entry name" value="HAD_sf"/>
</dbReference>
<keyword evidence="11 13" id="KW-0496">Mitochondrion</keyword>
<evidence type="ECO:0000256" key="11">
    <source>
        <dbReference type="ARBA" id="ARBA00023128"/>
    </source>
</evidence>
<evidence type="ECO:0000256" key="10">
    <source>
        <dbReference type="ARBA" id="ARBA00023010"/>
    </source>
</evidence>
<dbReference type="Pfam" id="PF03031">
    <property type="entry name" value="NIF"/>
    <property type="match status" value="1"/>
</dbReference>
<evidence type="ECO:0000256" key="4">
    <source>
        <dbReference type="ARBA" id="ARBA00022448"/>
    </source>
</evidence>
<proteinExistence type="inferred from homology"/>
<dbReference type="STRING" id="658196.A0A397T7D4"/>